<keyword evidence="9" id="KW-0812">Transmembrane</keyword>
<comment type="catalytic activity">
    <reaction evidence="16">
        <text>a beta-D-galactosyl-(1-&gt;3)-N-acetyl-alpha-D-galactosaminyl derivative + CMP-N-acetyl-beta-neuraminate = an N-acetyl-alpha-neuraminyl-(2-&gt;3)-beta-D-galactosyl-(1-&gt;3)-N-acetyl-alpha-D-galactosaminyl derivative + CMP + H(+)</text>
        <dbReference type="Rhea" id="RHEA:21616"/>
        <dbReference type="ChEBI" id="CHEBI:15378"/>
        <dbReference type="ChEBI" id="CHEBI:57812"/>
        <dbReference type="ChEBI" id="CHEBI:60377"/>
        <dbReference type="ChEBI" id="CHEBI:133470"/>
        <dbReference type="ChEBI" id="CHEBI:139596"/>
        <dbReference type="EC" id="2.4.3.4"/>
    </reaction>
    <physiologicalReaction direction="left-to-right" evidence="16">
        <dbReference type="Rhea" id="RHEA:21617"/>
    </physiologicalReaction>
</comment>
<reference evidence="36" key="3">
    <citation type="submission" date="2025-09" db="UniProtKB">
        <authorList>
            <consortium name="Ensembl"/>
        </authorList>
    </citation>
    <scope>IDENTIFICATION</scope>
    <source>
        <strain evidence="36">Thorbecke</strain>
    </source>
</reference>
<evidence type="ECO:0000256" key="9">
    <source>
        <dbReference type="ARBA" id="ARBA00022692"/>
    </source>
</evidence>
<feature type="region of interest" description="Disordered" evidence="35">
    <location>
        <begin position="76"/>
        <end position="143"/>
    </location>
</feature>
<comment type="catalytic activity">
    <reaction evidence="28">
        <text>a ganglioside GA1 (d18:1(4E)) + CMP-N-acetyl-beta-neuraminate = a ganglioside GM1b (d18:1(4E)) + CMP + H(+)</text>
        <dbReference type="Rhea" id="RHEA:47560"/>
        <dbReference type="ChEBI" id="CHEBI:15378"/>
        <dbReference type="ChEBI" id="CHEBI:27938"/>
        <dbReference type="ChEBI" id="CHEBI:57812"/>
        <dbReference type="ChEBI" id="CHEBI:60377"/>
        <dbReference type="ChEBI" id="CHEBI:78568"/>
    </reaction>
    <physiologicalReaction direction="left-to-right" evidence="28">
        <dbReference type="Rhea" id="RHEA:47561"/>
    </physiologicalReaction>
</comment>
<evidence type="ECO:0000256" key="4">
    <source>
        <dbReference type="ARBA" id="ARBA00004934"/>
    </source>
</evidence>
<name>G1SCQ4_RABIT</name>
<keyword evidence="8" id="KW-0808">Transferase</keyword>
<dbReference type="SMR" id="G1SCQ4"/>
<evidence type="ECO:0000256" key="26">
    <source>
        <dbReference type="ARBA" id="ARBA00042990"/>
    </source>
</evidence>
<feature type="compositionally biased region" description="Basic and acidic residues" evidence="35">
    <location>
        <begin position="133"/>
        <end position="142"/>
    </location>
</feature>
<dbReference type="EMBL" id="AAGW02013497">
    <property type="status" value="NOT_ANNOTATED_CDS"/>
    <property type="molecule type" value="Genomic_DNA"/>
</dbReference>
<evidence type="ECO:0000256" key="34">
    <source>
        <dbReference type="ARBA" id="ARBA00052630"/>
    </source>
</evidence>
<keyword evidence="14" id="KW-1015">Disulfide bond</keyword>
<comment type="catalytic activity">
    <reaction evidence="31">
        <text>ganglioside GM1 (d18:1(4E)/18:0) + CMP-N-acetyl-beta-neuraminate = ganglioside GD1a (18:1(4E)/18:0) + CMP + H(+)</text>
        <dbReference type="Rhea" id="RHEA:48248"/>
        <dbReference type="ChEBI" id="CHEBI:15378"/>
        <dbReference type="ChEBI" id="CHEBI:57812"/>
        <dbReference type="ChEBI" id="CHEBI:60377"/>
        <dbReference type="ChEBI" id="CHEBI:73110"/>
        <dbReference type="ChEBI" id="CHEBI:90153"/>
    </reaction>
    <physiologicalReaction direction="left-to-right" evidence="31">
        <dbReference type="Rhea" id="RHEA:48249"/>
    </physiologicalReaction>
</comment>
<dbReference type="GeneTree" id="ENSGT00940000154725"/>
<keyword evidence="10" id="KW-0735">Signal-anchor</keyword>
<dbReference type="GO" id="GO:0097503">
    <property type="term" value="P:sialylation"/>
    <property type="evidence" value="ECO:0007669"/>
    <property type="project" value="TreeGrafter"/>
</dbReference>
<comment type="subcellular location">
    <subcellularLocation>
        <location evidence="1">Golgi apparatus</location>
        <location evidence="1">Golgi stack membrane</location>
        <topology evidence="1">Single-pass type II membrane protein</topology>
    </subcellularLocation>
    <subcellularLocation>
        <location evidence="17">Golgi apparatus</location>
        <location evidence="17">trans-Golgi network membrane</location>
        <topology evidence="17">Single-pass type II membrane protein</topology>
    </subcellularLocation>
    <subcellularLocation>
        <location evidence="2">Secreted</location>
    </subcellularLocation>
</comment>
<evidence type="ECO:0000256" key="11">
    <source>
        <dbReference type="ARBA" id="ARBA00022989"/>
    </source>
</evidence>
<dbReference type="GO" id="GO:0003836">
    <property type="term" value="F:beta-galactoside (CMP) alpha-2,3-sialyltransferase activity"/>
    <property type="evidence" value="ECO:0007669"/>
    <property type="project" value="UniProtKB-EC"/>
</dbReference>
<dbReference type="AlphaFoldDB" id="G1SCQ4"/>
<dbReference type="CDD" id="cd23980">
    <property type="entry name" value="GT29_ST3GAL1"/>
    <property type="match status" value="1"/>
</dbReference>
<evidence type="ECO:0000313" key="37">
    <source>
        <dbReference type="Proteomes" id="UP000001811"/>
    </source>
</evidence>
<keyword evidence="11" id="KW-1133">Transmembrane helix</keyword>
<dbReference type="STRING" id="9986.ENSOCUP00000000138"/>
<evidence type="ECO:0000256" key="15">
    <source>
        <dbReference type="ARBA" id="ARBA00023180"/>
    </source>
</evidence>
<evidence type="ECO:0000256" key="17">
    <source>
        <dbReference type="ARBA" id="ARBA00037848"/>
    </source>
</evidence>
<evidence type="ECO:0000256" key="14">
    <source>
        <dbReference type="ARBA" id="ARBA00023157"/>
    </source>
</evidence>
<evidence type="ECO:0000256" key="20">
    <source>
        <dbReference type="ARBA" id="ARBA00040101"/>
    </source>
</evidence>
<evidence type="ECO:0000256" key="16">
    <source>
        <dbReference type="ARBA" id="ARBA00036292"/>
    </source>
</evidence>
<evidence type="ECO:0000256" key="30">
    <source>
        <dbReference type="ARBA" id="ARBA00043816"/>
    </source>
</evidence>
<dbReference type="EC" id="2.4.3.4" evidence="19"/>
<dbReference type="HOGENOM" id="CLU_032020_2_1_1"/>
<keyword evidence="15" id="KW-0325">Glycoprotein</keyword>
<dbReference type="FunFam" id="3.90.1480.20:FF:000034">
    <property type="entry name" value="CMP-N-acetylneuraminate-beta-galactosamide-alpha-2,3-sialyltransferase 1"/>
    <property type="match status" value="1"/>
</dbReference>
<evidence type="ECO:0000256" key="27">
    <source>
        <dbReference type="ARBA" id="ARBA00042991"/>
    </source>
</evidence>
<dbReference type="Bgee" id="ENSOCUG00000000157">
    <property type="expression patterns" value="Expressed in blood and 15 other cell types or tissues"/>
</dbReference>
<dbReference type="GO" id="GO:0032580">
    <property type="term" value="C:Golgi cisterna membrane"/>
    <property type="evidence" value="ECO:0007669"/>
    <property type="project" value="UniProtKB-SubCell"/>
</dbReference>
<comment type="pathway">
    <text evidence="3">Protein modification; protein glycosylation.</text>
</comment>
<evidence type="ECO:0000256" key="28">
    <source>
        <dbReference type="ARBA" id="ARBA00043673"/>
    </source>
</evidence>
<evidence type="ECO:0000256" key="13">
    <source>
        <dbReference type="ARBA" id="ARBA00023136"/>
    </source>
</evidence>
<evidence type="ECO:0000256" key="10">
    <source>
        <dbReference type="ARBA" id="ARBA00022968"/>
    </source>
</evidence>
<organism evidence="36 37">
    <name type="scientific">Oryctolagus cuniculus</name>
    <name type="common">Rabbit</name>
    <dbReference type="NCBI Taxonomy" id="9986"/>
    <lineage>
        <taxon>Eukaryota</taxon>
        <taxon>Metazoa</taxon>
        <taxon>Chordata</taxon>
        <taxon>Craniata</taxon>
        <taxon>Vertebrata</taxon>
        <taxon>Euteleostomi</taxon>
        <taxon>Mammalia</taxon>
        <taxon>Eutheria</taxon>
        <taxon>Euarchontoglires</taxon>
        <taxon>Glires</taxon>
        <taxon>Lagomorpha</taxon>
        <taxon>Leporidae</taxon>
        <taxon>Oryctolagus</taxon>
    </lineage>
</organism>
<keyword evidence="12" id="KW-0333">Golgi apparatus</keyword>
<keyword evidence="6" id="KW-0964">Secreted</keyword>
<dbReference type="InterPro" id="IPR051757">
    <property type="entry name" value="Beta-gal_alpha2-3_sialyltrans"/>
</dbReference>
<comment type="catalytic activity">
    <reaction evidence="32">
        <text>a 3-O-[beta-D-galactosyl-(1-&gt;3)-N-acetyl-alpha-D-galactosaminyl]-L-seryl-[protein] + CMP-N-acetyl-beta-neuraminate = 3-O-[N-acetyl-alpha-neuraminyl-(2-&gt;3)-beta-D-galactosyl-(1-&gt;3)-N-acetyl-alpha-D-galactosaminyl]-L-seryl-[protein] + CMP + H(+)</text>
        <dbReference type="Rhea" id="RHEA:56204"/>
        <dbReference type="Rhea" id="RHEA-COMP:13922"/>
        <dbReference type="Rhea" id="RHEA-COMP:14416"/>
        <dbReference type="ChEBI" id="CHEBI:15378"/>
        <dbReference type="ChEBI" id="CHEBI:57812"/>
        <dbReference type="ChEBI" id="CHEBI:60377"/>
        <dbReference type="ChEBI" id="CHEBI:137949"/>
        <dbReference type="ChEBI" id="CHEBI:139597"/>
    </reaction>
    <physiologicalReaction direction="left-to-right" evidence="32">
        <dbReference type="Rhea" id="RHEA:56205"/>
    </physiologicalReaction>
</comment>
<dbReference type="PANTHER" id="PTHR46032">
    <property type="entry name" value="ALPHA-2,3-SIALYLTRANSFERASE ST3GAL I ISOFORM X1"/>
    <property type="match status" value="1"/>
</dbReference>
<dbReference type="InterPro" id="IPR038578">
    <property type="entry name" value="GT29-like_sf"/>
</dbReference>
<evidence type="ECO:0000256" key="31">
    <source>
        <dbReference type="ARBA" id="ARBA00047509"/>
    </source>
</evidence>
<dbReference type="InterPro" id="IPR001675">
    <property type="entry name" value="Glyco_trans_29"/>
</dbReference>
<comment type="catalytic activity">
    <reaction evidence="34">
        <text>a ganglioside GD1b + CMP-N-acetyl-beta-neuraminate = a ganglioside GT1b + CMP + H(+)</text>
        <dbReference type="Rhea" id="RHEA:48240"/>
        <dbReference type="ChEBI" id="CHEBI:15378"/>
        <dbReference type="ChEBI" id="CHEBI:57812"/>
        <dbReference type="ChEBI" id="CHEBI:60377"/>
        <dbReference type="ChEBI" id="CHEBI:82939"/>
        <dbReference type="ChEBI" id="CHEBI:82940"/>
    </reaction>
    <physiologicalReaction direction="left-to-right" evidence="34">
        <dbReference type="Rhea" id="RHEA:48241"/>
    </physiologicalReaction>
</comment>
<evidence type="ECO:0000256" key="35">
    <source>
        <dbReference type="SAM" id="MobiDB-lite"/>
    </source>
</evidence>
<dbReference type="PaxDb" id="9986-ENSOCUP00000000138"/>
<comment type="catalytic activity">
    <reaction evidence="30">
        <text>a ganglioside GA1 + CMP-N-acetyl-beta-neuraminate = a ganglioside GM1b + CMP + H(+)</text>
        <dbReference type="Rhea" id="RHEA:48244"/>
        <dbReference type="ChEBI" id="CHEBI:15378"/>
        <dbReference type="ChEBI" id="CHEBI:57812"/>
        <dbReference type="ChEBI" id="CHEBI:60377"/>
        <dbReference type="ChEBI" id="CHEBI:88069"/>
        <dbReference type="ChEBI" id="CHEBI:90151"/>
    </reaction>
    <physiologicalReaction direction="left-to-right" evidence="30">
        <dbReference type="Rhea" id="RHEA:48245"/>
    </physiologicalReaction>
</comment>
<evidence type="ECO:0000256" key="1">
    <source>
        <dbReference type="ARBA" id="ARBA00004447"/>
    </source>
</evidence>
<evidence type="ECO:0000256" key="29">
    <source>
        <dbReference type="ARBA" id="ARBA00043773"/>
    </source>
</evidence>
<evidence type="ECO:0000256" key="18">
    <source>
        <dbReference type="ARBA" id="ARBA00039106"/>
    </source>
</evidence>
<feature type="compositionally biased region" description="Low complexity" evidence="35">
    <location>
        <begin position="219"/>
        <end position="234"/>
    </location>
</feature>
<evidence type="ECO:0000256" key="12">
    <source>
        <dbReference type="ARBA" id="ARBA00023034"/>
    </source>
</evidence>
<proteinExistence type="inferred from homology"/>
<dbReference type="Proteomes" id="UP000001811">
    <property type="component" value="Chromosome 3"/>
</dbReference>
<gene>
    <name evidence="36" type="primary">ST3GAL1</name>
</gene>
<evidence type="ECO:0000256" key="24">
    <source>
        <dbReference type="ARBA" id="ARBA00042448"/>
    </source>
</evidence>
<comment type="pathway">
    <text evidence="4">Glycolipid biosynthesis.</text>
</comment>
<comment type="similarity">
    <text evidence="5">Belongs to the glycosyltransferase 29 family.</text>
</comment>
<dbReference type="Gene3D" id="3.90.1480.20">
    <property type="entry name" value="Glycosyl transferase family 29"/>
    <property type="match status" value="1"/>
</dbReference>
<keyword evidence="7" id="KW-0328">Glycosyltransferase</keyword>
<feature type="compositionally biased region" description="Basic residues" evidence="35">
    <location>
        <begin position="191"/>
        <end position="200"/>
    </location>
</feature>
<evidence type="ECO:0000256" key="7">
    <source>
        <dbReference type="ARBA" id="ARBA00022676"/>
    </source>
</evidence>
<dbReference type="PANTHER" id="PTHR46032:SF6">
    <property type="entry name" value="CMP-N-ACETYLNEURAMINATE-BETA-GALACTOSAMIDE-ALPHA-2,3-SIALYLTRANSFERASE 1"/>
    <property type="match status" value="1"/>
</dbReference>
<evidence type="ECO:0000256" key="22">
    <source>
        <dbReference type="ARBA" id="ARBA00041997"/>
    </source>
</evidence>
<evidence type="ECO:0000256" key="5">
    <source>
        <dbReference type="ARBA" id="ARBA00006003"/>
    </source>
</evidence>
<dbReference type="Pfam" id="PF00777">
    <property type="entry name" value="Glyco_transf_29"/>
    <property type="match status" value="1"/>
</dbReference>
<protein>
    <recommendedName>
        <fullName evidence="20">CMP-N-acetylneuraminate-beta-galactosamide-alpha-2,3-sialyltransferase 1</fullName>
        <ecNumber evidence="18">2.4.3.2</ecNumber>
        <ecNumber evidence="19">2.4.3.4</ecNumber>
    </recommendedName>
    <alternativeName>
        <fullName evidence="27">Gal-NAc6S</fullName>
    </alternativeName>
    <alternativeName>
        <fullName evidence="24">Gal-beta-1,3-GalNAc-alpha-2,3-sialyltransferase</fullName>
    </alternativeName>
    <alternativeName>
        <fullName evidence="26">Monosialoganglioside sialyltransferase</fullName>
    </alternativeName>
    <alternativeName>
        <fullName evidence="22">ST3Gal I</fullName>
    </alternativeName>
    <alternativeName>
        <fullName evidence="23">ST3GalA.1</fullName>
    </alternativeName>
    <alternativeName>
        <fullName evidence="21">ST3O</fullName>
    </alternativeName>
    <alternativeName>
        <fullName evidence="25">Sialyltransferase 4A</fullName>
    </alternativeName>
</protein>
<feature type="compositionally biased region" description="Basic residues" evidence="35">
    <location>
        <begin position="328"/>
        <end position="338"/>
    </location>
</feature>
<dbReference type="EMBL" id="AAGW02013498">
    <property type="status" value="NOT_ANNOTATED_CDS"/>
    <property type="molecule type" value="Genomic_DNA"/>
</dbReference>
<evidence type="ECO:0000256" key="23">
    <source>
        <dbReference type="ARBA" id="ARBA00042022"/>
    </source>
</evidence>
<evidence type="ECO:0000256" key="2">
    <source>
        <dbReference type="ARBA" id="ARBA00004613"/>
    </source>
</evidence>
<evidence type="ECO:0000256" key="33">
    <source>
        <dbReference type="ARBA" id="ARBA00052455"/>
    </source>
</evidence>
<keyword evidence="13" id="KW-0472">Membrane</keyword>
<dbReference type="GO" id="GO:0047288">
    <property type="term" value="F:beta-D-galactosyl-(1-&gt;3)-N-acetyl-beta-D-galactosaminide alpha-2,3- sialyltransferase"/>
    <property type="evidence" value="ECO:0007669"/>
    <property type="project" value="UniProtKB-EC"/>
</dbReference>
<sequence>MAGRWPLAVSAGARGPQQELTPGPSCASWLSTRHGKVAEHAVPAVKPHFQKTLLKSGVGLWASELCDSAREGPTAPACNANRIPKPQPQAWLPTADSSPGSGARRSPGIRAGRAAVPRTPAPQPRRGLPFPRPEAHLESRDSRRLRRVAGLRTGPFSPPCPQTHVFPVRARRLVPRADPTRPRAIFPGPARGRRPSRSCPRRAPLGAATGSPPRHRRLPSPASARHAAVHVARPSRPRLAGSPAPGGKPSRGREGGGAGRRRGGPRAAEAAAGLVHPGCQPGRPGEAAPRRSPRLPLPLHLGEGVPETAPPSPRLPAPASAGGAHYARQFRHFAKTKRPGAAAAAGEGAAGGDVSRGGGAGSGRHAPGTLLGPQHAPAEKTPAGLQPRGSHLRKLSAWFDERFNQTMQPLLTAHNALMEEDTYRWWLKLQREKKPNNLNDTIKELFSVVPGDVDPVLEKRSVGCRRCAVVGNSGNLRESSYGPDIDSHDFVLRMNKAPTVGFEGDVGSKTTHHLVYPESFRELGENVSMVLVPFKTIDLQWVVSATTTGTISHTYVPVPAKIKVKQDKILIYHPAFIKYVFDNWLQGHGRYPSTGILSVIFSMHICDEVDLYGFGADSKGNWHHYWENNPSAGAFRKTGVHDADFESNVTATLAAINKIRIFKGR</sequence>
<keyword evidence="37" id="KW-1185">Reference proteome</keyword>
<evidence type="ECO:0000256" key="25">
    <source>
        <dbReference type="ARBA" id="ARBA00042682"/>
    </source>
</evidence>
<dbReference type="eggNOG" id="KOG2692">
    <property type="taxonomic scope" value="Eukaryota"/>
</dbReference>
<evidence type="ECO:0000256" key="19">
    <source>
        <dbReference type="ARBA" id="ARBA00039107"/>
    </source>
</evidence>
<dbReference type="EC" id="2.4.3.2" evidence="18"/>
<accession>G1SCQ4</accession>
<evidence type="ECO:0000256" key="8">
    <source>
        <dbReference type="ARBA" id="ARBA00022679"/>
    </source>
</evidence>
<feature type="region of interest" description="Disordered" evidence="35">
    <location>
        <begin position="169"/>
        <end position="389"/>
    </location>
</feature>
<dbReference type="GO" id="GO:0005576">
    <property type="term" value="C:extracellular region"/>
    <property type="evidence" value="ECO:0007669"/>
    <property type="project" value="UniProtKB-SubCell"/>
</dbReference>
<reference evidence="36" key="2">
    <citation type="submission" date="2025-08" db="UniProtKB">
        <authorList>
            <consortium name="Ensembl"/>
        </authorList>
    </citation>
    <scope>IDENTIFICATION</scope>
    <source>
        <strain evidence="36">Thorbecke</strain>
    </source>
</reference>
<reference evidence="36 37" key="1">
    <citation type="journal article" date="2011" name="Nature">
        <title>A high-resolution map of human evolutionary constraint using 29 mammals.</title>
        <authorList>
            <person name="Lindblad-Toh K."/>
            <person name="Garber M."/>
            <person name="Zuk O."/>
            <person name="Lin M.F."/>
            <person name="Parker B.J."/>
            <person name="Washietl S."/>
            <person name="Kheradpour P."/>
            <person name="Ernst J."/>
            <person name="Jordan G."/>
            <person name="Mauceli E."/>
            <person name="Ward L.D."/>
            <person name="Lowe C.B."/>
            <person name="Holloway A.K."/>
            <person name="Clamp M."/>
            <person name="Gnerre S."/>
            <person name="Alfoldi J."/>
            <person name="Beal K."/>
            <person name="Chang J."/>
            <person name="Clawson H."/>
            <person name="Cuff J."/>
            <person name="Di Palma F."/>
            <person name="Fitzgerald S."/>
            <person name="Flicek P."/>
            <person name="Guttman M."/>
            <person name="Hubisz M.J."/>
            <person name="Jaffe D.B."/>
            <person name="Jungreis I."/>
            <person name="Kent W.J."/>
            <person name="Kostka D."/>
            <person name="Lara M."/>
            <person name="Martins A.L."/>
            <person name="Massingham T."/>
            <person name="Moltke I."/>
            <person name="Raney B.J."/>
            <person name="Rasmussen M.D."/>
            <person name="Robinson J."/>
            <person name="Stark A."/>
            <person name="Vilella A.J."/>
            <person name="Wen J."/>
            <person name="Xie X."/>
            <person name="Zody M.C."/>
            <person name="Baldwin J."/>
            <person name="Bloom T."/>
            <person name="Chin C.W."/>
            <person name="Heiman D."/>
            <person name="Nicol R."/>
            <person name="Nusbaum C."/>
            <person name="Young S."/>
            <person name="Wilkinson J."/>
            <person name="Worley K.C."/>
            <person name="Kovar C.L."/>
            <person name="Muzny D.M."/>
            <person name="Gibbs R.A."/>
            <person name="Cree A."/>
            <person name="Dihn H.H."/>
            <person name="Fowler G."/>
            <person name="Jhangiani S."/>
            <person name="Joshi V."/>
            <person name="Lee S."/>
            <person name="Lewis L.R."/>
            <person name="Nazareth L.V."/>
            <person name="Okwuonu G."/>
            <person name="Santibanez J."/>
            <person name="Warren W.C."/>
            <person name="Mardis E.R."/>
            <person name="Weinstock G.M."/>
            <person name="Wilson R.K."/>
            <person name="Delehaunty K."/>
            <person name="Dooling D."/>
            <person name="Fronik C."/>
            <person name="Fulton L."/>
            <person name="Fulton B."/>
            <person name="Graves T."/>
            <person name="Minx P."/>
            <person name="Sodergren E."/>
            <person name="Birney E."/>
            <person name="Margulies E.H."/>
            <person name="Herrero J."/>
            <person name="Green E.D."/>
            <person name="Haussler D."/>
            <person name="Siepel A."/>
            <person name="Goldman N."/>
            <person name="Pollard K.S."/>
            <person name="Pedersen J.S."/>
            <person name="Lander E.S."/>
            <person name="Kellis M."/>
        </authorList>
    </citation>
    <scope>NUCLEOTIDE SEQUENCE [LARGE SCALE GENOMIC DNA]</scope>
    <source>
        <strain evidence="36 37">Thorbecke inbred</strain>
    </source>
</reference>
<evidence type="ECO:0000256" key="32">
    <source>
        <dbReference type="ARBA" id="ARBA00051453"/>
    </source>
</evidence>
<comment type="catalytic activity">
    <reaction evidence="29">
        <text>a ganglioside GM1 (d18:1(4E)) + CMP-N-acetyl-beta-neuraminate = a ganglioside GD1a (d18:1(4E)) + CMP + H(+)</text>
        <dbReference type="Rhea" id="RHEA:18021"/>
        <dbReference type="ChEBI" id="CHEBI:15378"/>
        <dbReference type="ChEBI" id="CHEBI:57812"/>
        <dbReference type="ChEBI" id="CHEBI:60377"/>
        <dbReference type="ChEBI" id="CHEBI:77709"/>
        <dbReference type="ChEBI" id="CHEBI:78445"/>
        <dbReference type="EC" id="2.4.3.2"/>
    </reaction>
    <physiologicalReaction direction="left-to-right" evidence="29">
        <dbReference type="Rhea" id="RHEA:18022"/>
    </physiologicalReaction>
</comment>
<dbReference type="Ensembl" id="ENSOCUT00000000156.4">
    <property type="protein sequence ID" value="ENSOCUP00000000138.3"/>
    <property type="gene ID" value="ENSOCUG00000000157.4"/>
</dbReference>
<evidence type="ECO:0000313" key="36">
    <source>
        <dbReference type="Ensembl" id="ENSOCUP00000000138.3"/>
    </source>
</evidence>
<feature type="region of interest" description="Disordered" evidence="35">
    <location>
        <begin position="1"/>
        <end position="24"/>
    </location>
</feature>
<feature type="compositionally biased region" description="Gly residues" evidence="35">
    <location>
        <begin position="348"/>
        <end position="362"/>
    </location>
</feature>
<comment type="catalytic activity">
    <reaction evidence="33">
        <text>a 3-O-[beta-D-galactosyl-(1-&gt;3)-N-acetyl-alpha-D-galactosaminyl]-L-threonyl-[protein] + CMP-N-acetyl-beta-neuraminate = a 3-O-[N-acetyl-alpha-neuraminyl-(2-&gt;3)-beta-D-galactosyl-(1-&gt;3)-N-acetyl-alpha-D-galactosaminyl]-L-threonyl-[protein] + CMP + H(+)</text>
        <dbReference type="Rhea" id="RHEA:56208"/>
        <dbReference type="Rhea" id="RHEA-COMP:13923"/>
        <dbReference type="Rhea" id="RHEA-COMP:14417"/>
        <dbReference type="ChEBI" id="CHEBI:15378"/>
        <dbReference type="ChEBI" id="CHEBI:57812"/>
        <dbReference type="ChEBI" id="CHEBI:60377"/>
        <dbReference type="ChEBI" id="CHEBI:137950"/>
        <dbReference type="ChEBI" id="CHEBI:139598"/>
    </reaction>
    <physiologicalReaction direction="left-to-right" evidence="33">
        <dbReference type="Rhea" id="RHEA:56209"/>
    </physiologicalReaction>
</comment>
<dbReference type="InParanoid" id="G1SCQ4"/>
<evidence type="ECO:0000256" key="21">
    <source>
        <dbReference type="ARBA" id="ARBA00041507"/>
    </source>
</evidence>
<evidence type="ECO:0000256" key="6">
    <source>
        <dbReference type="ARBA" id="ARBA00022525"/>
    </source>
</evidence>
<feature type="compositionally biased region" description="Low complexity" evidence="35">
    <location>
        <begin position="97"/>
        <end position="115"/>
    </location>
</feature>
<evidence type="ECO:0000256" key="3">
    <source>
        <dbReference type="ARBA" id="ARBA00004922"/>
    </source>
</evidence>